<evidence type="ECO:0000259" key="1">
    <source>
        <dbReference type="PROSITE" id="PS50943"/>
    </source>
</evidence>
<dbReference type="Gene3D" id="1.10.260.40">
    <property type="entry name" value="lambda repressor-like DNA-binding domains"/>
    <property type="match status" value="1"/>
</dbReference>
<dbReference type="CDD" id="cd00093">
    <property type="entry name" value="HTH_XRE"/>
    <property type="match status" value="1"/>
</dbReference>
<dbReference type="EMBL" id="BSEO01000001">
    <property type="protein sequence ID" value="GLJ79172.1"/>
    <property type="molecule type" value="Genomic_DNA"/>
</dbReference>
<keyword evidence="3" id="KW-1185">Reference proteome</keyword>
<dbReference type="GO" id="GO:0003677">
    <property type="term" value="F:DNA binding"/>
    <property type="evidence" value="ECO:0007669"/>
    <property type="project" value="InterPro"/>
</dbReference>
<reference evidence="2" key="1">
    <citation type="journal article" date="2014" name="Int. J. Syst. Evol. Microbiol.">
        <title>Complete genome sequence of Corynebacterium casei LMG S-19264T (=DSM 44701T), isolated from a smear-ripened cheese.</title>
        <authorList>
            <consortium name="US DOE Joint Genome Institute (JGI-PGF)"/>
            <person name="Walter F."/>
            <person name="Albersmeier A."/>
            <person name="Kalinowski J."/>
            <person name="Ruckert C."/>
        </authorList>
    </citation>
    <scope>NUCLEOTIDE SEQUENCE</scope>
    <source>
        <strain evidence="2">VKM Ac-1447</strain>
    </source>
</reference>
<dbReference type="Pfam" id="PF01381">
    <property type="entry name" value="HTH_3"/>
    <property type="match status" value="1"/>
</dbReference>
<feature type="domain" description="HTH cro/C1-type" evidence="1">
    <location>
        <begin position="23"/>
        <end position="75"/>
    </location>
</feature>
<name>A0A9W6M2V6_9MICO</name>
<proteinExistence type="predicted"/>
<dbReference type="AlphaFoldDB" id="A0A9W6M2V6"/>
<organism evidence="2 3">
    <name type="scientific">Microbacterium imperiale</name>
    <dbReference type="NCBI Taxonomy" id="33884"/>
    <lineage>
        <taxon>Bacteria</taxon>
        <taxon>Bacillati</taxon>
        <taxon>Actinomycetota</taxon>
        <taxon>Actinomycetes</taxon>
        <taxon>Micrococcales</taxon>
        <taxon>Microbacteriaceae</taxon>
        <taxon>Microbacterium</taxon>
    </lineage>
</organism>
<gene>
    <name evidence="2" type="ORF">GCM10017586_08540</name>
</gene>
<protein>
    <recommendedName>
        <fullName evidence="1">HTH cro/C1-type domain-containing protein</fullName>
    </recommendedName>
</protein>
<dbReference type="PROSITE" id="PS50943">
    <property type="entry name" value="HTH_CROC1"/>
    <property type="match status" value="1"/>
</dbReference>
<dbReference type="InterPro" id="IPR010982">
    <property type="entry name" value="Lambda_DNA-bd_dom_sf"/>
</dbReference>
<reference evidence="2" key="2">
    <citation type="submission" date="2023-01" db="EMBL/GenBank/DDBJ databases">
        <authorList>
            <person name="Sun Q."/>
            <person name="Evtushenko L."/>
        </authorList>
    </citation>
    <scope>NUCLEOTIDE SEQUENCE</scope>
    <source>
        <strain evidence="2">VKM Ac-1447</strain>
    </source>
</reference>
<dbReference type="Proteomes" id="UP001142317">
    <property type="component" value="Unassembled WGS sequence"/>
</dbReference>
<accession>A0A9W6M2V6</accession>
<dbReference type="InterPro" id="IPR001387">
    <property type="entry name" value="Cro/C1-type_HTH"/>
</dbReference>
<comment type="caution">
    <text evidence="2">The sequence shown here is derived from an EMBL/GenBank/DDBJ whole genome shotgun (WGS) entry which is preliminary data.</text>
</comment>
<dbReference type="SUPFAM" id="SSF47413">
    <property type="entry name" value="lambda repressor-like DNA-binding domains"/>
    <property type="match status" value="1"/>
</dbReference>
<sequence>MMAMSLIDTVRTRSALPTPALRRAIREAAGVSQGQIARELGVHRMTVCRWEAGTSTPTGDHLHAYAAMLTALSEATRGGAR</sequence>
<evidence type="ECO:0000313" key="2">
    <source>
        <dbReference type="EMBL" id="GLJ79172.1"/>
    </source>
</evidence>
<dbReference type="SMART" id="SM00530">
    <property type="entry name" value="HTH_XRE"/>
    <property type="match status" value="1"/>
</dbReference>
<evidence type="ECO:0000313" key="3">
    <source>
        <dbReference type="Proteomes" id="UP001142317"/>
    </source>
</evidence>